<evidence type="ECO:0000313" key="1">
    <source>
        <dbReference type="EMBL" id="MFH6767189.1"/>
    </source>
</evidence>
<dbReference type="EMBL" id="JBAWKC010000001">
    <property type="protein sequence ID" value="MFH6767189.1"/>
    <property type="molecule type" value="Genomic_DNA"/>
</dbReference>
<accession>A0ABW7MKL1</accession>
<sequence>MKLLKMNQMIRFKTLLVFVFLGTNLFAQNNKMKERANTLVEEINTQIISEDKTIALSENQKINIGELMIQRMQAVKDLKKSETNEEKRKEAQKAINKEYNQKIYGEILSKAQRLALRDAKSKLKGKKNK</sequence>
<organism evidence="1 2">
    <name type="scientific">Gaetbulibacter aquiaggeris</name>
    <dbReference type="NCBI Taxonomy" id="1735373"/>
    <lineage>
        <taxon>Bacteria</taxon>
        <taxon>Pseudomonadati</taxon>
        <taxon>Bacteroidota</taxon>
        <taxon>Flavobacteriia</taxon>
        <taxon>Flavobacteriales</taxon>
        <taxon>Flavobacteriaceae</taxon>
        <taxon>Gaetbulibacter</taxon>
    </lineage>
</organism>
<comment type="caution">
    <text evidence="1">The sequence shown here is derived from an EMBL/GenBank/DDBJ whole genome shotgun (WGS) entry which is preliminary data.</text>
</comment>
<dbReference type="RefSeq" id="WP_395436467.1">
    <property type="nucleotide sequence ID" value="NZ_JBAWKC010000001.1"/>
</dbReference>
<proteinExistence type="predicted"/>
<protein>
    <submittedName>
        <fullName evidence="1">Uncharacterized protein</fullName>
    </submittedName>
</protein>
<name>A0ABW7MKL1_9FLAO</name>
<evidence type="ECO:0000313" key="2">
    <source>
        <dbReference type="Proteomes" id="UP001610104"/>
    </source>
</evidence>
<keyword evidence="2" id="KW-1185">Reference proteome</keyword>
<dbReference type="Proteomes" id="UP001610104">
    <property type="component" value="Unassembled WGS sequence"/>
</dbReference>
<reference evidence="1 2" key="1">
    <citation type="submission" date="2024-02" db="EMBL/GenBank/DDBJ databases">
        <title>A Gaetbulibacter species isolated from tidal flats and genomic insights of their niches.</title>
        <authorList>
            <person name="Ye Y."/>
        </authorList>
    </citation>
    <scope>NUCLEOTIDE SEQUENCE [LARGE SCALE GENOMIC DNA]</scope>
    <source>
        <strain evidence="1 2">KEM-8</strain>
    </source>
</reference>
<gene>
    <name evidence="1" type="ORF">V8G56_00455</name>
</gene>